<organism evidence="7 8">
    <name type="scientific">Lasius niger</name>
    <name type="common">Black garden ant</name>
    <dbReference type="NCBI Taxonomy" id="67767"/>
    <lineage>
        <taxon>Eukaryota</taxon>
        <taxon>Metazoa</taxon>
        <taxon>Ecdysozoa</taxon>
        <taxon>Arthropoda</taxon>
        <taxon>Hexapoda</taxon>
        <taxon>Insecta</taxon>
        <taxon>Pterygota</taxon>
        <taxon>Neoptera</taxon>
        <taxon>Endopterygota</taxon>
        <taxon>Hymenoptera</taxon>
        <taxon>Apocrita</taxon>
        <taxon>Aculeata</taxon>
        <taxon>Formicoidea</taxon>
        <taxon>Formicidae</taxon>
        <taxon>Formicinae</taxon>
        <taxon>Lasius</taxon>
        <taxon>Lasius</taxon>
    </lineage>
</organism>
<dbReference type="STRING" id="67767.A0A0J7KKM9"/>
<dbReference type="Pfam" id="PF12706">
    <property type="entry name" value="Lactamase_B_2"/>
    <property type="match status" value="1"/>
</dbReference>
<reference evidence="7 8" key="1">
    <citation type="submission" date="2015-04" db="EMBL/GenBank/DDBJ databases">
        <title>Lasius niger genome sequencing.</title>
        <authorList>
            <person name="Konorov E.A."/>
            <person name="Nikitin M.A."/>
            <person name="Kirill M.V."/>
            <person name="Chang P."/>
        </authorList>
    </citation>
    <scope>NUCLEOTIDE SEQUENCE [LARGE SCALE GENOMIC DNA]</scope>
    <source>
        <tissue evidence="7">Whole</tissue>
    </source>
</reference>
<evidence type="ECO:0000256" key="4">
    <source>
        <dbReference type="ARBA" id="ARBA00022448"/>
    </source>
</evidence>
<keyword evidence="4" id="KW-0813">Transport</keyword>
<evidence type="ECO:0000313" key="7">
    <source>
        <dbReference type="EMBL" id="KMQ90776.1"/>
    </source>
</evidence>
<sequence length="316" mass="34161">MLQAIILGSGAGGGVPQWNSAQVSELLSENGALAGRIKPRTQCGMAVSGNGKNYFLLNASPDLRQQILENSALWPNPALGQRNTPISGVILTGGEIDAIIGVLTLRESETWDLYASPSTLKELASNRIFSALNPEFVTRHALQLDQEFPLPLKDGTSSGLWLTAFAVESKCPLYAEGADFTEGQKGNKDDTLGLKIRDEQGKTLLFIPGCARITLRIQTLAKEADLLFFDGTLWDNQEMIRRGLSAKTGARMGHVSISESDGPLAAFAETPRLKKIFIHINNSNPVLDQSSAEHQTALKAGWIVGEDGMRFTLADK</sequence>
<evidence type="ECO:0000259" key="6">
    <source>
        <dbReference type="Pfam" id="PF12706"/>
    </source>
</evidence>
<evidence type="ECO:0000256" key="5">
    <source>
        <dbReference type="ARBA" id="ARBA00022905"/>
    </source>
</evidence>
<protein>
    <recommendedName>
        <fullName evidence="3">Coenzyme PQQ synthesis protein B</fullName>
    </recommendedName>
</protein>
<evidence type="ECO:0000313" key="8">
    <source>
        <dbReference type="Proteomes" id="UP000036403"/>
    </source>
</evidence>
<comment type="similarity">
    <text evidence="2">Belongs to the PqqB family.</text>
</comment>
<name>A0A0J7KKM9_LASNI</name>
<dbReference type="UniPathway" id="UPA00539"/>
<keyword evidence="5" id="KW-0884">PQQ biosynthesis</keyword>
<dbReference type="PANTHER" id="PTHR42663:SF7">
    <property type="entry name" value="COENZYME PQQ SYNTHESIS PROTEIN B"/>
    <property type="match status" value="1"/>
</dbReference>
<feature type="domain" description="Metallo-beta-lactamase" evidence="6">
    <location>
        <begin position="54"/>
        <end position="280"/>
    </location>
</feature>
<dbReference type="Proteomes" id="UP000036403">
    <property type="component" value="Unassembled WGS sequence"/>
</dbReference>
<comment type="pathway">
    <text evidence="1">Cofactor biosynthesis; pyrroloquinoline quinone biosynthesis.</text>
</comment>
<accession>A0A0J7KKM9</accession>
<keyword evidence="8" id="KW-1185">Reference proteome</keyword>
<dbReference type="NCBIfam" id="TIGR02108">
    <property type="entry name" value="PQQ_syn_pqqB"/>
    <property type="match status" value="1"/>
</dbReference>
<dbReference type="OrthoDB" id="8300000at2759"/>
<dbReference type="SUPFAM" id="SSF56281">
    <property type="entry name" value="Metallo-hydrolase/oxidoreductase"/>
    <property type="match status" value="1"/>
</dbReference>
<evidence type="ECO:0000256" key="2">
    <source>
        <dbReference type="ARBA" id="ARBA00008481"/>
    </source>
</evidence>
<gene>
    <name evidence="7" type="ORF">RF55_9431</name>
</gene>
<dbReference type="PANTHER" id="PTHR42663">
    <property type="entry name" value="HYDROLASE C777.06C-RELATED-RELATED"/>
    <property type="match status" value="1"/>
</dbReference>
<evidence type="ECO:0000256" key="3">
    <source>
        <dbReference type="ARBA" id="ARBA00015084"/>
    </source>
</evidence>
<comment type="caution">
    <text evidence="7">The sequence shown here is derived from an EMBL/GenBank/DDBJ whole genome shotgun (WGS) entry which is preliminary data.</text>
</comment>
<dbReference type="PaxDb" id="67767-A0A0J7KKM9"/>
<dbReference type="Gene3D" id="3.60.15.10">
    <property type="entry name" value="Ribonuclease Z/Hydroxyacylglutathione hydrolase-like"/>
    <property type="match status" value="1"/>
</dbReference>
<dbReference type="HAMAP" id="MF_00653">
    <property type="entry name" value="PQQ_syn_PqqB"/>
    <property type="match status" value="1"/>
</dbReference>
<dbReference type="GO" id="GO:0031123">
    <property type="term" value="P:RNA 3'-end processing"/>
    <property type="evidence" value="ECO:0007669"/>
    <property type="project" value="UniProtKB-ARBA"/>
</dbReference>
<dbReference type="EMBL" id="LBMM01006243">
    <property type="protein sequence ID" value="KMQ90776.1"/>
    <property type="molecule type" value="Genomic_DNA"/>
</dbReference>
<proteinExistence type="inferred from homology"/>
<evidence type="ECO:0000256" key="1">
    <source>
        <dbReference type="ARBA" id="ARBA00004886"/>
    </source>
</evidence>
<dbReference type="InterPro" id="IPR001279">
    <property type="entry name" value="Metallo-B-lactamas"/>
</dbReference>
<dbReference type="InterPro" id="IPR036866">
    <property type="entry name" value="RibonucZ/Hydroxyglut_hydro"/>
</dbReference>
<dbReference type="AlphaFoldDB" id="A0A0J7KKM9"/>
<dbReference type="InterPro" id="IPR011842">
    <property type="entry name" value="PQQ_synth_PqqB"/>
</dbReference>